<feature type="non-terminal residue" evidence="1">
    <location>
        <position position="323"/>
    </location>
</feature>
<organism evidence="1">
    <name type="scientific">marine sediment metagenome</name>
    <dbReference type="NCBI Taxonomy" id="412755"/>
    <lineage>
        <taxon>unclassified sequences</taxon>
        <taxon>metagenomes</taxon>
        <taxon>ecological metagenomes</taxon>
    </lineage>
</organism>
<protein>
    <recommendedName>
        <fullName evidence="2">Zona occludens toxin N-terminal domain-containing protein</fullName>
    </recommendedName>
</protein>
<gene>
    <name evidence="1" type="ORF">LCGC14_2736380</name>
</gene>
<dbReference type="EMBL" id="LAZR01049662">
    <property type="protein sequence ID" value="KKK89114.1"/>
    <property type="molecule type" value="Genomic_DNA"/>
</dbReference>
<dbReference type="InterPro" id="IPR027417">
    <property type="entry name" value="P-loop_NTPase"/>
</dbReference>
<evidence type="ECO:0008006" key="2">
    <source>
        <dbReference type="Google" id="ProtNLM"/>
    </source>
</evidence>
<proteinExistence type="predicted"/>
<reference evidence="1" key="1">
    <citation type="journal article" date="2015" name="Nature">
        <title>Complex archaea that bridge the gap between prokaryotes and eukaryotes.</title>
        <authorList>
            <person name="Spang A."/>
            <person name="Saw J.H."/>
            <person name="Jorgensen S.L."/>
            <person name="Zaremba-Niedzwiedzka K."/>
            <person name="Martijn J."/>
            <person name="Lind A.E."/>
            <person name="van Eijk R."/>
            <person name="Schleper C."/>
            <person name="Guy L."/>
            <person name="Ettema T.J."/>
        </authorList>
    </citation>
    <scope>NUCLEOTIDE SEQUENCE</scope>
</reference>
<dbReference type="SUPFAM" id="SSF52540">
    <property type="entry name" value="P-loop containing nucleoside triphosphate hydrolases"/>
    <property type="match status" value="1"/>
</dbReference>
<evidence type="ECO:0000313" key="1">
    <source>
        <dbReference type="EMBL" id="KKK89114.1"/>
    </source>
</evidence>
<comment type="caution">
    <text evidence="1">The sequence shown here is derived from an EMBL/GenBank/DDBJ whole genome shotgun (WGS) entry which is preliminary data.</text>
</comment>
<dbReference type="AlphaFoldDB" id="A0A0F9BEM8"/>
<accession>A0A0F9BEM8</accession>
<dbReference type="Gene3D" id="3.40.50.300">
    <property type="entry name" value="P-loop containing nucleotide triphosphate hydrolases"/>
    <property type="match status" value="1"/>
</dbReference>
<sequence>MIENLVKKKKGESVMVTLAKKRIRNNLNMICMFTGKTGGGKTWSGISYSEELDPDFDVARQVVFDFKQTMDLINEPWFKEKKIKIVLWDEPQISISNRAWQSKMNKLVNYLLSTFRHQNIILILCAPYKDFLDIQTMKLLHWEFQCSMIDRKNNQCIVYPKYQQYNPQKKKTYPHSPYIISKGGSAEMKTWRIKKPSKEAIKIYEQKKTEFTAGLNKDIQESLDTINNPVLDDKIKHGIPKKPLTEKQAEVLALVKLGMTQTSIAKKLGRNQSAISQTVALSTRQFQPQLQIQKQLLVQKSEQVFRTPFFPTPSFAPVSGFRG</sequence>
<name>A0A0F9BEM8_9ZZZZ</name>